<accession>A0A1I6FK97</accession>
<organism evidence="1 2">
    <name type="scientific">Halorubrum sodomense</name>
    <dbReference type="NCBI Taxonomy" id="35743"/>
    <lineage>
        <taxon>Archaea</taxon>
        <taxon>Methanobacteriati</taxon>
        <taxon>Methanobacteriota</taxon>
        <taxon>Stenosarchaea group</taxon>
        <taxon>Halobacteria</taxon>
        <taxon>Halobacteriales</taxon>
        <taxon>Haloferacaceae</taxon>
        <taxon>Halorubrum</taxon>
    </lineage>
</organism>
<name>A0A1I6FK97_HALSD</name>
<gene>
    <name evidence="1" type="ORF">SAMN04487937_0199</name>
</gene>
<keyword evidence="2" id="KW-1185">Reference proteome</keyword>
<protein>
    <submittedName>
        <fullName evidence="1">Uncharacterized protein</fullName>
    </submittedName>
</protein>
<evidence type="ECO:0000313" key="1">
    <source>
        <dbReference type="EMBL" id="SFR30379.1"/>
    </source>
</evidence>
<dbReference type="STRING" id="35743.SAMN04487937_0199"/>
<reference evidence="2" key="1">
    <citation type="submission" date="2016-10" db="EMBL/GenBank/DDBJ databases">
        <authorList>
            <person name="Varghese N."/>
            <person name="Submissions S."/>
        </authorList>
    </citation>
    <scope>NUCLEOTIDE SEQUENCE [LARGE SCALE GENOMIC DNA]</scope>
    <source>
        <strain evidence="2">RD 26</strain>
    </source>
</reference>
<sequence>MNRNTSAALVVAIVAIAAIGLAFGAGGVAGQTNSTELANDTVAVENTTESVYVDVTGVDDMNGSGPVDVNVTFTGLNESDGSSTVLNETTISVAENTTESANVTLNESDRAAYDSVRVVASTGANTSLIDSVNWGTIGSAGGAGVGLGGDTGAIGIVAAVLVVVWLIGRED</sequence>
<dbReference type="Proteomes" id="UP000198932">
    <property type="component" value="Unassembled WGS sequence"/>
</dbReference>
<dbReference type="OrthoDB" id="329967at2157"/>
<dbReference type="AlphaFoldDB" id="A0A1I6FK97"/>
<dbReference type="EMBL" id="FOYN01000001">
    <property type="protein sequence ID" value="SFR30379.1"/>
    <property type="molecule type" value="Genomic_DNA"/>
</dbReference>
<evidence type="ECO:0000313" key="2">
    <source>
        <dbReference type="Proteomes" id="UP000198932"/>
    </source>
</evidence>
<proteinExistence type="predicted"/>
<dbReference type="RefSeq" id="WP_092919552.1">
    <property type="nucleotide sequence ID" value="NZ_FOYN01000001.1"/>
</dbReference>